<dbReference type="Pfam" id="PF13855">
    <property type="entry name" value="LRR_8"/>
    <property type="match status" value="1"/>
</dbReference>
<dbReference type="SUPFAM" id="SSF52058">
    <property type="entry name" value="L domain-like"/>
    <property type="match status" value="1"/>
</dbReference>
<dbReference type="InterPro" id="IPR003591">
    <property type="entry name" value="Leu-rich_rpt_typical-subtyp"/>
</dbReference>
<dbReference type="Gene3D" id="3.80.10.10">
    <property type="entry name" value="Ribonuclease Inhibitor"/>
    <property type="match status" value="1"/>
</dbReference>
<keyword evidence="4" id="KW-1185">Reference proteome</keyword>
<name>A0AAD9RJI2_9HYME</name>
<dbReference type="PANTHER" id="PTHR48051:SF1">
    <property type="entry name" value="RAS SUPPRESSOR PROTEIN 1"/>
    <property type="match status" value="1"/>
</dbReference>
<keyword evidence="2" id="KW-0677">Repeat</keyword>
<dbReference type="InterPro" id="IPR001611">
    <property type="entry name" value="Leu-rich_rpt"/>
</dbReference>
<dbReference type="InterPro" id="IPR050216">
    <property type="entry name" value="LRR_domain-containing"/>
</dbReference>
<evidence type="ECO:0000256" key="2">
    <source>
        <dbReference type="ARBA" id="ARBA00022737"/>
    </source>
</evidence>
<proteinExistence type="predicted"/>
<keyword evidence="1" id="KW-0433">Leucine-rich repeat</keyword>
<dbReference type="InterPro" id="IPR032675">
    <property type="entry name" value="LRR_dom_sf"/>
</dbReference>
<dbReference type="GO" id="GO:0005737">
    <property type="term" value="C:cytoplasm"/>
    <property type="evidence" value="ECO:0007669"/>
    <property type="project" value="TreeGrafter"/>
</dbReference>
<accession>A0AAD9RJI2</accession>
<dbReference type="Proteomes" id="UP001258017">
    <property type="component" value="Unassembled WGS sequence"/>
</dbReference>
<dbReference type="PROSITE" id="PS51450">
    <property type="entry name" value="LRR"/>
    <property type="match status" value="1"/>
</dbReference>
<dbReference type="EMBL" id="JAIFRP010000046">
    <property type="protein sequence ID" value="KAK2580783.1"/>
    <property type="molecule type" value="Genomic_DNA"/>
</dbReference>
<comment type="caution">
    <text evidence="3">The sequence shown here is derived from an EMBL/GenBank/DDBJ whole genome shotgun (WGS) entry which is preliminary data.</text>
</comment>
<evidence type="ECO:0008006" key="5">
    <source>
        <dbReference type="Google" id="ProtNLM"/>
    </source>
</evidence>
<dbReference type="PANTHER" id="PTHR48051">
    <property type="match status" value="1"/>
</dbReference>
<sequence>MINITRELLKQYYGFHDESINADDRSLSIHKCIPNISVCEEENIGKDIILNENEKILIKEEDVQSDTDHDKQGSTDLHAHNFCALDTKEKEDKNIISKSYTSLESYFVNNVVDNDISLNTALYEDNTKVSHSVSDELCTNELCPMSADDCLDTASDISSVVVQEAPRRTKKHYADFPPIPNKAPIYNSMFVDLSDAKLLVIPDNVLQKFSGIRMLYLENNTISEIPDKLFPSLQNLEWLDIRNNQLQCLPKNIKSHPSLHTLLLQGNRIQILPLELCSVPKLKNLQVANNPLIMPPKDVIALGCSNILNFLKSEWNKLNPNEVIIPVKETKLKSLTVLTNESVNKKEQNVSQIVNCYSCNDIPNKFNKISVIGKRKAYKPNNGCDSKGLNIDKQRQLLWINEITDILNKEASALQKIKDKIAIQGWRDDRSSFHKSMNKAAKRGEGDIPYAIDTANDLSILSILKAKNKLRRSKATFVPPSNINDEIIKLLDSLNEINRNDDITNMTPTSKQKFLSDKIKKVCMLQHEIRHLQRYNDITAIP</sequence>
<evidence type="ECO:0000256" key="1">
    <source>
        <dbReference type="ARBA" id="ARBA00022614"/>
    </source>
</evidence>
<organism evidence="3 4">
    <name type="scientific">Odynerus spinipes</name>
    <dbReference type="NCBI Taxonomy" id="1348599"/>
    <lineage>
        <taxon>Eukaryota</taxon>
        <taxon>Metazoa</taxon>
        <taxon>Ecdysozoa</taxon>
        <taxon>Arthropoda</taxon>
        <taxon>Hexapoda</taxon>
        <taxon>Insecta</taxon>
        <taxon>Pterygota</taxon>
        <taxon>Neoptera</taxon>
        <taxon>Endopterygota</taxon>
        <taxon>Hymenoptera</taxon>
        <taxon>Apocrita</taxon>
        <taxon>Aculeata</taxon>
        <taxon>Vespoidea</taxon>
        <taxon>Vespidae</taxon>
        <taxon>Eumeninae</taxon>
        <taxon>Odynerus</taxon>
    </lineage>
</organism>
<evidence type="ECO:0000313" key="3">
    <source>
        <dbReference type="EMBL" id="KAK2580783.1"/>
    </source>
</evidence>
<reference evidence="3" key="2">
    <citation type="journal article" date="2023" name="Commun. Biol.">
        <title>Intrasexual cuticular hydrocarbon dimorphism in a wasp sheds light on hydrocarbon biosynthesis genes in Hymenoptera.</title>
        <authorList>
            <person name="Moris V.C."/>
            <person name="Podsiadlowski L."/>
            <person name="Martin S."/>
            <person name="Oeyen J.P."/>
            <person name="Donath A."/>
            <person name="Petersen M."/>
            <person name="Wilbrandt J."/>
            <person name="Misof B."/>
            <person name="Liedtke D."/>
            <person name="Thamm M."/>
            <person name="Scheiner R."/>
            <person name="Schmitt T."/>
            <person name="Niehuis O."/>
        </authorList>
    </citation>
    <scope>NUCLEOTIDE SEQUENCE</scope>
    <source>
        <strain evidence="3">GBR_01_08_01A</strain>
    </source>
</reference>
<gene>
    <name evidence="3" type="ORF">KPH14_011518</name>
</gene>
<dbReference type="SMART" id="SM00369">
    <property type="entry name" value="LRR_TYP"/>
    <property type="match status" value="3"/>
</dbReference>
<protein>
    <recommendedName>
        <fullName evidence="5">Leucine-rich repeat-containing protein 27</fullName>
    </recommendedName>
</protein>
<reference evidence="3" key="1">
    <citation type="submission" date="2021-08" db="EMBL/GenBank/DDBJ databases">
        <authorList>
            <person name="Misof B."/>
            <person name="Oliver O."/>
            <person name="Podsiadlowski L."/>
            <person name="Donath A."/>
            <person name="Peters R."/>
            <person name="Mayer C."/>
            <person name="Rust J."/>
            <person name="Gunkel S."/>
            <person name="Lesny P."/>
            <person name="Martin S."/>
            <person name="Oeyen J.P."/>
            <person name="Petersen M."/>
            <person name="Panagiotis P."/>
            <person name="Wilbrandt J."/>
            <person name="Tanja T."/>
        </authorList>
    </citation>
    <scope>NUCLEOTIDE SEQUENCE</scope>
    <source>
        <strain evidence="3">GBR_01_08_01A</strain>
        <tissue evidence="3">Thorax + abdomen</tissue>
    </source>
</reference>
<evidence type="ECO:0000313" key="4">
    <source>
        <dbReference type="Proteomes" id="UP001258017"/>
    </source>
</evidence>
<dbReference type="AlphaFoldDB" id="A0AAD9RJI2"/>